<comment type="caution">
    <text evidence="1">The sequence shown here is derived from an EMBL/GenBank/DDBJ whole genome shotgun (WGS) entry which is preliminary data.</text>
</comment>
<protein>
    <submittedName>
        <fullName evidence="1">Uncharacterized protein</fullName>
    </submittedName>
</protein>
<organism evidence="1 2">
    <name type="scientific">Heracleum sosnowskyi</name>
    <dbReference type="NCBI Taxonomy" id="360622"/>
    <lineage>
        <taxon>Eukaryota</taxon>
        <taxon>Viridiplantae</taxon>
        <taxon>Streptophyta</taxon>
        <taxon>Embryophyta</taxon>
        <taxon>Tracheophyta</taxon>
        <taxon>Spermatophyta</taxon>
        <taxon>Magnoliopsida</taxon>
        <taxon>eudicotyledons</taxon>
        <taxon>Gunneridae</taxon>
        <taxon>Pentapetalae</taxon>
        <taxon>asterids</taxon>
        <taxon>campanulids</taxon>
        <taxon>Apiales</taxon>
        <taxon>Apiaceae</taxon>
        <taxon>Apioideae</taxon>
        <taxon>apioid superclade</taxon>
        <taxon>Tordylieae</taxon>
        <taxon>Tordyliinae</taxon>
        <taxon>Heracleum</taxon>
    </lineage>
</organism>
<evidence type="ECO:0000313" key="1">
    <source>
        <dbReference type="EMBL" id="KAK1372533.1"/>
    </source>
</evidence>
<name>A0AAD8HTD0_9APIA</name>
<keyword evidence="2" id="KW-1185">Reference proteome</keyword>
<dbReference type="Proteomes" id="UP001237642">
    <property type="component" value="Unassembled WGS sequence"/>
</dbReference>
<proteinExistence type="predicted"/>
<reference evidence="1" key="2">
    <citation type="submission" date="2023-05" db="EMBL/GenBank/DDBJ databases">
        <authorList>
            <person name="Schelkunov M.I."/>
        </authorList>
    </citation>
    <scope>NUCLEOTIDE SEQUENCE</scope>
    <source>
        <strain evidence="1">Hsosn_3</strain>
        <tissue evidence="1">Leaf</tissue>
    </source>
</reference>
<accession>A0AAD8HTD0</accession>
<gene>
    <name evidence="1" type="ORF">POM88_028726</name>
</gene>
<dbReference type="Gene3D" id="3.30.70.100">
    <property type="match status" value="1"/>
</dbReference>
<dbReference type="PANTHER" id="PTHR46932">
    <property type="entry name" value="HEAVY METAL-ASSOCIATED ISOPRENYLATED PLANT PROTEIN 47"/>
    <property type="match status" value="1"/>
</dbReference>
<dbReference type="InterPro" id="IPR042885">
    <property type="entry name" value="HIPP47/16"/>
</dbReference>
<dbReference type="EMBL" id="JAUIZM010000007">
    <property type="protein sequence ID" value="KAK1372533.1"/>
    <property type="molecule type" value="Genomic_DNA"/>
</dbReference>
<evidence type="ECO:0000313" key="2">
    <source>
        <dbReference type="Proteomes" id="UP001237642"/>
    </source>
</evidence>
<dbReference type="PANTHER" id="PTHR46932:SF12">
    <property type="entry name" value="HEAVY METAL-ASSOCIATED ISOPRENYLATED PLANT PROTEIN 47"/>
    <property type="match status" value="1"/>
</dbReference>
<reference evidence="1" key="1">
    <citation type="submission" date="2023-02" db="EMBL/GenBank/DDBJ databases">
        <title>Genome of toxic invasive species Heracleum sosnowskyi carries increased number of genes despite the absence of recent whole-genome duplications.</title>
        <authorList>
            <person name="Schelkunov M."/>
            <person name="Shtratnikova V."/>
            <person name="Makarenko M."/>
            <person name="Klepikova A."/>
            <person name="Omelchenko D."/>
            <person name="Novikova G."/>
            <person name="Obukhova E."/>
            <person name="Bogdanov V."/>
            <person name="Penin A."/>
            <person name="Logacheva M."/>
        </authorList>
    </citation>
    <scope>NUCLEOTIDE SEQUENCE</scope>
    <source>
        <strain evidence="1">Hsosn_3</strain>
        <tissue evidence="1">Leaf</tissue>
    </source>
</reference>
<sequence length="129" mass="14086">MKLAMGLQQRVVIKVTMTDQRKSRARAMRIAATAFGVESVALSGAEKDEIVVTGKGIDIVELARLLRKKVGGADLLSVGPVAEEKKKVEKENEAKVVVPLVQGSQPYYHYNSYPAVYAYDHDPPACSIK</sequence>
<dbReference type="AlphaFoldDB" id="A0AAD8HTD0"/>